<evidence type="ECO:0000313" key="2">
    <source>
        <dbReference type="EMBL" id="ACL41658.1"/>
    </source>
</evidence>
<sequence>MRIAAWWGRGDDGGEQGAAAGPSLGAASAGARSADPVPADTVRLQLTLWEQWA</sequence>
<gene>
    <name evidence="2" type="ordered locus">Achl_3703</name>
</gene>
<dbReference type="STRING" id="452863.Achl_3703"/>
<feature type="region of interest" description="Disordered" evidence="1">
    <location>
        <begin position="1"/>
        <end position="36"/>
    </location>
</feature>
<dbReference type="Proteomes" id="UP000002505">
    <property type="component" value="Chromosome"/>
</dbReference>
<keyword evidence="3" id="KW-1185">Reference proteome</keyword>
<organism evidence="2 3">
    <name type="scientific">Pseudarthrobacter chlorophenolicus (strain ATCC 700700 / DSM 12829 / CIP 107037 / JCM 12360 / KCTC 9906 / NCIMB 13794 / A6)</name>
    <name type="common">Arthrobacter chlorophenolicus</name>
    <dbReference type="NCBI Taxonomy" id="452863"/>
    <lineage>
        <taxon>Bacteria</taxon>
        <taxon>Bacillati</taxon>
        <taxon>Actinomycetota</taxon>
        <taxon>Actinomycetes</taxon>
        <taxon>Micrococcales</taxon>
        <taxon>Micrococcaceae</taxon>
        <taxon>Pseudarthrobacter</taxon>
    </lineage>
</organism>
<reference evidence="2" key="1">
    <citation type="submission" date="2009-01" db="EMBL/GenBank/DDBJ databases">
        <title>Complete sequence of chromosome of Arthrobacter chlorophenolicus A6.</title>
        <authorList>
            <consortium name="US DOE Joint Genome Institute"/>
            <person name="Lucas S."/>
            <person name="Copeland A."/>
            <person name="Lapidus A."/>
            <person name="Glavina del Rio T."/>
            <person name="Tice H."/>
            <person name="Bruce D."/>
            <person name="Goodwin L."/>
            <person name="Pitluck S."/>
            <person name="Goltsman E."/>
            <person name="Clum A."/>
            <person name="Larimer F."/>
            <person name="Land M."/>
            <person name="Hauser L."/>
            <person name="Kyrpides N."/>
            <person name="Mikhailova N."/>
            <person name="Jansson J."/>
            <person name="Richardson P."/>
        </authorList>
    </citation>
    <scope>NUCLEOTIDE SEQUENCE [LARGE SCALE GENOMIC DNA]</scope>
    <source>
        <strain evidence="2">A6</strain>
    </source>
</reference>
<evidence type="ECO:0000313" key="3">
    <source>
        <dbReference type="Proteomes" id="UP000002505"/>
    </source>
</evidence>
<protein>
    <submittedName>
        <fullName evidence="2">Uncharacterized protein</fullName>
    </submittedName>
</protein>
<accession>B8H756</accession>
<dbReference type="HOGENOM" id="CLU_3058016_0_0_11"/>
<evidence type="ECO:0000256" key="1">
    <source>
        <dbReference type="SAM" id="MobiDB-lite"/>
    </source>
</evidence>
<dbReference type="AlphaFoldDB" id="B8H756"/>
<dbReference type="RefSeq" id="WP_015938852.1">
    <property type="nucleotide sequence ID" value="NC_011886.1"/>
</dbReference>
<dbReference type="KEGG" id="ach:Achl_3703"/>
<dbReference type="EMBL" id="CP001341">
    <property type="protein sequence ID" value="ACL41658.1"/>
    <property type="molecule type" value="Genomic_DNA"/>
</dbReference>
<feature type="compositionally biased region" description="Low complexity" evidence="1">
    <location>
        <begin position="17"/>
        <end position="34"/>
    </location>
</feature>
<name>B8H756_PSECP</name>
<proteinExistence type="predicted"/>